<evidence type="ECO:0000256" key="1">
    <source>
        <dbReference type="ARBA" id="ARBA00004370"/>
    </source>
</evidence>
<gene>
    <name evidence="7" type="ORF">SAMN04244559_03251</name>
</gene>
<evidence type="ECO:0000313" key="7">
    <source>
        <dbReference type="EMBL" id="SEH63464.1"/>
    </source>
</evidence>
<protein>
    <submittedName>
        <fullName evidence="7">HemY protein</fullName>
    </submittedName>
</protein>
<dbReference type="Gene3D" id="1.25.40.10">
    <property type="entry name" value="Tetratricopeptide repeat domain"/>
    <property type="match status" value="1"/>
</dbReference>
<feature type="transmembrane region" description="Helical" evidence="5">
    <location>
        <begin position="41"/>
        <end position="62"/>
    </location>
</feature>
<evidence type="ECO:0000256" key="3">
    <source>
        <dbReference type="ARBA" id="ARBA00022989"/>
    </source>
</evidence>
<dbReference type="Proteomes" id="UP000182983">
    <property type="component" value="Unassembled WGS sequence"/>
</dbReference>
<keyword evidence="4 5" id="KW-0472">Membrane</keyword>
<dbReference type="OrthoDB" id="9798343at2"/>
<dbReference type="Pfam" id="PF07219">
    <property type="entry name" value="HemY_N"/>
    <property type="match status" value="1"/>
</dbReference>
<evidence type="ECO:0000256" key="5">
    <source>
        <dbReference type="SAM" id="Phobius"/>
    </source>
</evidence>
<sequence length="396" mass="43447">MRRLGGFLLVVALLVMAAVWLVDQPDEITIRWQGWRIDTKMPILLLGLLFVAAFAAGLGRMARTVVGAPGRLSGARQTKRTLKGYRALSEGLAAVATGDTRRVARLAHQAEKLLKDPSLTGLLSVQAARMGGDESELRARFETMLTRPETAFLGLKGLTDLALRQGERDHARDYATRALSIQPSAEGLAATLFDLQAEAGLWAEAEITLSVARRYRTMPDEELARRRAQILYARAQAAEDRGNRVEALDLALAARKADPSFIPAIVLAAEILRRRGKERKAAQMIQAAFRIAPHPALVAAWIAFGPTDTPLERVKRVQRLVEVNQSSSEGHLALAEAALDAKLWGQARTRLMQALEERPSHRVLTLLARLEREENKDEKAALAWLAKAGALPPDPV</sequence>
<dbReference type="SMART" id="SM00028">
    <property type="entry name" value="TPR"/>
    <property type="match status" value="4"/>
</dbReference>
<dbReference type="InterPro" id="IPR019734">
    <property type="entry name" value="TPR_rpt"/>
</dbReference>
<feature type="domain" description="HemY N-terminal" evidence="6">
    <location>
        <begin position="28"/>
        <end position="130"/>
    </location>
</feature>
<keyword evidence="2 5" id="KW-0812">Transmembrane</keyword>
<dbReference type="InterPro" id="IPR011990">
    <property type="entry name" value="TPR-like_helical_dom_sf"/>
</dbReference>
<organism evidence="7 8">
    <name type="scientific">Magnetospirillum fulvum</name>
    <name type="common">Rhodospirillum fulvum</name>
    <dbReference type="NCBI Taxonomy" id="1082"/>
    <lineage>
        <taxon>Bacteria</taxon>
        <taxon>Pseudomonadati</taxon>
        <taxon>Pseudomonadota</taxon>
        <taxon>Alphaproteobacteria</taxon>
        <taxon>Rhodospirillales</taxon>
        <taxon>Rhodospirillaceae</taxon>
        <taxon>Magnetospirillum</taxon>
    </lineage>
</organism>
<proteinExistence type="predicted"/>
<accession>A0A1H6JSD7</accession>
<dbReference type="InterPro" id="IPR010817">
    <property type="entry name" value="HemY_N"/>
</dbReference>
<comment type="subcellular location">
    <subcellularLocation>
        <location evidence="1">Membrane</location>
    </subcellularLocation>
</comment>
<evidence type="ECO:0000259" key="6">
    <source>
        <dbReference type="Pfam" id="PF07219"/>
    </source>
</evidence>
<evidence type="ECO:0000256" key="2">
    <source>
        <dbReference type="ARBA" id="ARBA00022692"/>
    </source>
</evidence>
<keyword evidence="8" id="KW-1185">Reference proteome</keyword>
<dbReference type="SUPFAM" id="SSF48452">
    <property type="entry name" value="TPR-like"/>
    <property type="match status" value="1"/>
</dbReference>
<dbReference type="RefSeq" id="WP_074770431.1">
    <property type="nucleotide sequence ID" value="NZ_FNWO01000019.1"/>
</dbReference>
<keyword evidence="3 5" id="KW-1133">Transmembrane helix</keyword>
<dbReference type="AlphaFoldDB" id="A0A1H6JSD7"/>
<dbReference type="EMBL" id="FNWO01000019">
    <property type="protein sequence ID" value="SEH63464.1"/>
    <property type="molecule type" value="Genomic_DNA"/>
</dbReference>
<reference evidence="8" key="1">
    <citation type="submission" date="2016-10" db="EMBL/GenBank/DDBJ databases">
        <authorList>
            <person name="Varghese N."/>
            <person name="Submissions S."/>
        </authorList>
    </citation>
    <scope>NUCLEOTIDE SEQUENCE [LARGE SCALE GENOMIC DNA]</scope>
    <source>
        <strain evidence="8">DSM 13234</strain>
    </source>
</reference>
<dbReference type="GO" id="GO:0016020">
    <property type="term" value="C:membrane"/>
    <property type="evidence" value="ECO:0007669"/>
    <property type="project" value="UniProtKB-SubCell"/>
</dbReference>
<name>A0A1H6JSD7_MAGFU</name>
<evidence type="ECO:0000256" key="4">
    <source>
        <dbReference type="ARBA" id="ARBA00023136"/>
    </source>
</evidence>
<evidence type="ECO:0000313" key="8">
    <source>
        <dbReference type="Proteomes" id="UP000182983"/>
    </source>
</evidence>